<dbReference type="AlphaFoldDB" id="A0A268A7R3"/>
<reference evidence="1 2" key="1">
    <citation type="submission" date="2017-07" db="EMBL/GenBank/DDBJ databases">
        <title>Isolation and whole genome analysis of endospore-forming bacteria from heroin.</title>
        <authorList>
            <person name="Kalinowski J."/>
            <person name="Ahrens B."/>
            <person name="Al-Dilaimi A."/>
            <person name="Winkler A."/>
            <person name="Wibberg D."/>
            <person name="Schleenbecker U."/>
            <person name="Ruckert C."/>
            <person name="Wolfel R."/>
            <person name="Grass G."/>
        </authorList>
    </citation>
    <scope>NUCLEOTIDE SEQUENCE [LARGE SCALE GENOMIC DNA]</scope>
    <source>
        <strain evidence="1 2">7528</strain>
    </source>
</reference>
<comment type="caution">
    <text evidence="1">The sequence shown here is derived from an EMBL/GenBank/DDBJ whole genome shotgun (WGS) entry which is preliminary data.</text>
</comment>
<name>A0A268A7R3_9BACI</name>
<dbReference type="Proteomes" id="UP000216013">
    <property type="component" value="Unassembled WGS sequence"/>
</dbReference>
<gene>
    <name evidence="1" type="ORF">CHH64_15605</name>
</gene>
<protein>
    <submittedName>
        <fullName evidence="1">Uncharacterized protein</fullName>
    </submittedName>
</protein>
<proteinExistence type="predicted"/>
<dbReference type="EMBL" id="NPBV01000025">
    <property type="protein sequence ID" value="PAD20163.1"/>
    <property type="molecule type" value="Genomic_DNA"/>
</dbReference>
<sequence length="144" mass="16090">MDGNPDNVQLINELDKSKTDAWAELRSVAEEMTVEDRNVVWTNGGNEHSLNYPAYSERIDKATNLLYTVGAITPLYNWKSNGLPDYLPSMELSVADAIRAATYIVRSERFGDGAIAKAVEIGLLDSILHSLIKWYDVKRKSLDA</sequence>
<dbReference type="InterPro" id="IPR045425">
    <property type="entry name" value="DUF6508"/>
</dbReference>
<evidence type="ECO:0000313" key="1">
    <source>
        <dbReference type="EMBL" id="PAD20163.1"/>
    </source>
</evidence>
<dbReference type="Pfam" id="PF20118">
    <property type="entry name" value="DUF6508"/>
    <property type="match status" value="1"/>
</dbReference>
<organism evidence="1 2">
    <name type="scientific">Terribacillus saccharophilus</name>
    <dbReference type="NCBI Taxonomy" id="361277"/>
    <lineage>
        <taxon>Bacteria</taxon>
        <taxon>Bacillati</taxon>
        <taxon>Bacillota</taxon>
        <taxon>Bacilli</taxon>
        <taxon>Bacillales</taxon>
        <taxon>Bacillaceae</taxon>
        <taxon>Terribacillus</taxon>
    </lineage>
</organism>
<evidence type="ECO:0000313" key="2">
    <source>
        <dbReference type="Proteomes" id="UP000216013"/>
    </source>
</evidence>
<accession>A0A268A7R3</accession>
<dbReference type="RefSeq" id="WP_095235054.1">
    <property type="nucleotide sequence ID" value="NZ_NPBE01000247.1"/>
</dbReference>